<gene>
    <name evidence="6" type="ORF">MN116_001415</name>
</gene>
<name>A0AAE1ZM26_SCHME</name>
<feature type="domain" description="Basic leucine zipper" evidence="5">
    <location>
        <begin position="477"/>
        <end position="559"/>
    </location>
</feature>
<dbReference type="EMBL" id="JALJAT010000001">
    <property type="protein sequence ID" value="KAK4476203.1"/>
    <property type="molecule type" value="Genomic_DNA"/>
</dbReference>
<protein>
    <recommendedName>
        <fullName evidence="5">Basic leucine zipper domain-containing protein</fullName>
    </recommendedName>
</protein>
<dbReference type="GO" id="GO:0006355">
    <property type="term" value="P:regulation of DNA-templated transcription"/>
    <property type="evidence" value="ECO:0007669"/>
    <property type="project" value="InterPro"/>
</dbReference>
<feature type="coiled-coil region" evidence="4">
    <location>
        <begin position="528"/>
        <end position="569"/>
    </location>
</feature>
<dbReference type="SUPFAM" id="SSF47454">
    <property type="entry name" value="A DNA-binding domain in eukaryotic transcription factors"/>
    <property type="match status" value="1"/>
</dbReference>
<evidence type="ECO:0000256" key="1">
    <source>
        <dbReference type="ARBA" id="ARBA00023015"/>
    </source>
</evidence>
<dbReference type="Proteomes" id="UP001292079">
    <property type="component" value="Unassembled WGS sequence"/>
</dbReference>
<dbReference type="AlphaFoldDB" id="A0AAE1ZM26"/>
<evidence type="ECO:0000256" key="2">
    <source>
        <dbReference type="ARBA" id="ARBA00023125"/>
    </source>
</evidence>
<evidence type="ECO:0000256" key="4">
    <source>
        <dbReference type="SAM" id="Coils"/>
    </source>
</evidence>
<dbReference type="Pfam" id="PF03131">
    <property type="entry name" value="bZIP_Maf"/>
    <property type="match status" value="1"/>
</dbReference>
<reference evidence="6" key="1">
    <citation type="submission" date="2022-04" db="EMBL/GenBank/DDBJ databases">
        <authorList>
            <person name="Xu L."/>
            <person name="Lv Z."/>
        </authorList>
    </citation>
    <scope>NUCLEOTIDE SEQUENCE</scope>
    <source>
        <strain evidence="6">LV_2022a</strain>
    </source>
</reference>
<keyword evidence="1" id="KW-0805">Transcription regulation</keyword>
<evidence type="ECO:0000313" key="7">
    <source>
        <dbReference type="Proteomes" id="UP001292079"/>
    </source>
</evidence>
<dbReference type="InterPro" id="IPR004826">
    <property type="entry name" value="bZIP_Maf"/>
</dbReference>
<evidence type="ECO:0000256" key="3">
    <source>
        <dbReference type="ARBA" id="ARBA00023163"/>
    </source>
</evidence>
<accession>A0AAE1ZM26</accession>
<evidence type="ECO:0000259" key="5">
    <source>
        <dbReference type="Pfam" id="PF03131"/>
    </source>
</evidence>
<evidence type="ECO:0000313" key="6">
    <source>
        <dbReference type="EMBL" id="KAK4476203.1"/>
    </source>
</evidence>
<keyword evidence="2" id="KW-0238">DNA-binding</keyword>
<keyword evidence="7" id="KW-1185">Reference proteome</keyword>
<sequence length="604" mass="68185">MAYLWCFFVLVSDGYFKIKDVIWGGDNVFRNQLVNPNKQKAFNFCLGVNIFLQRNISVFVLFHELYPLKETSTVSADRDGVLSTQDFITALHKMDLELSVEEAHFLFQTNHLPLSLFRSIHPGVSTRSNPLSHCKPGTSSSFENCEAEVVADSDLSPSILPSTSPTFTTSFSPISPTGSWVEQNNRDAIDAHSISLKSLNLDSDEEKATPSLPVVPSRRVSLVESVNNQSPFVQGTKMSLFASSTEHSRNCVSLNDTTNIHQQVLGSSENTSQIDSTGSNFPSTQPNRFFHPVVYTRKTDNNPWISNVMQPENYAHRKSESSSSLSDLYRRESLDDNKELISNVQCSSSSDSELDYKFDWEYPLNCDNQNFRNLKSVDANIVVQTLGKGLLDSGELSRTEHKVNRSEYIDKSLDKESQVASPSLFNQSSSKFSDLNDSVYEKCSSSTCSNSVISKRPDRYIRDINVLEVAGVPFSYEDVVYSTNEEFRNLRATRGLTEEQLTAMSDARRRATNRQAAERCRRSKVAARDELAERLADLRLQRQALTKRLVKARQLRRNARDNLTEEQNRLLHMLHDSNGCTLKPSDWRIHLTTEDEIVVVSVGH</sequence>
<organism evidence="6 7">
    <name type="scientific">Schistosoma mekongi</name>
    <name type="common">Parasitic worm</name>
    <dbReference type="NCBI Taxonomy" id="38744"/>
    <lineage>
        <taxon>Eukaryota</taxon>
        <taxon>Metazoa</taxon>
        <taxon>Spiralia</taxon>
        <taxon>Lophotrochozoa</taxon>
        <taxon>Platyhelminthes</taxon>
        <taxon>Trematoda</taxon>
        <taxon>Digenea</taxon>
        <taxon>Strigeidida</taxon>
        <taxon>Schistosomatoidea</taxon>
        <taxon>Schistosomatidae</taxon>
        <taxon>Schistosoma</taxon>
    </lineage>
</organism>
<proteinExistence type="predicted"/>
<dbReference type="InterPro" id="IPR008917">
    <property type="entry name" value="TF_DNA-bd_sf"/>
</dbReference>
<keyword evidence="4" id="KW-0175">Coiled coil</keyword>
<keyword evidence="3" id="KW-0804">Transcription</keyword>
<reference evidence="6" key="2">
    <citation type="journal article" date="2023" name="Infect Dis Poverty">
        <title>Chromosome-scale genome of the human blood fluke Schistosoma mekongi and its implications for public health.</title>
        <authorList>
            <person name="Zhou M."/>
            <person name="Xu L."/>
            <person name="Xu D."/>
            <person name="Chen W."/>
            <person name="Khan J."/>
            <person name="Hu Y."/>
            <person name="Huang H."/>
            <person name="Wei H."/>
            <person name="Zhang Y."/>
            <person name="Chusongsang P."/>
            <person name="Tanasarnprasert K."/>
            <person name="Hu X."/>
            <person name="Limpanont Y."/>
            <person name="Lv Z."/>
        </authorList>
    </citation>
    <scope>NUCLEOTIDE SEQUENCE</scope>
    <source>
        <strain evidence="6">LV_2022a</strain>
    </source>
</reference>
<dbReference type="Gene3D" id="1.10.880.10">
    <property type="entry name" value="Transcription factor, Skn-1-like, DNA-binding domain"/>
    <property type="match status" value="1"/>
</dbReference>
<comment type="caution">
    <text evidence="6">The sequence shown here is derived from an EMBL/GenBank/DDBJ whole genome shotgun (WGS) entry which is preliminary data.</text>
</comment>
<dbReference type="GO" id="GO:0003677">
    <property type="term" value="F:DNA binding"/>
    <property type="evidence" value="ECO:0007669"/>
    <property type="project" value="UniProtKB-KW"/>
</dbReference>